<evidence type="ECO:0000259" key="6">
    <source>
        <dbReference type="Pfam" id="PF17101"/>
    </source>
</evidence>
<evidence type="ECO:0000259" key="7">
    <source>
        <dbReference type="Pfam" id="PF17102"/>
    </source>
</evidence>
<keyword evidence="9" id="KW-1185">Reference proteome</keyword>
<organism evidence="8 9">
    <name type="scientific">Glutamicibacter protophormiae</name>
    <name type="common">Brevibacterium protophormiae</name>
    <dbReference type="NCBI Taxonomy" id="37930"/>
    <lineage>
        <taxon>Bacteria</taxon>
        <taxon>Bacillati</taxon>
        <taxon>Actinomycetota</taxon>
        <taxon>Actinomycetes</taxon>
        <taxon>Micrococcales</taxon>
        <taxon>Micrococcaceae</taxon>
        <taxon>Glutamicibacter</taxon>
    </lineage>
</organism>
<comment type="caution">
    <text evidence="8">The sequence shown here is derived from an EMBL/GenBank/DDBJ whole genome shotgun (WGS) entry which is preliminary data.</text>
</comment>
<reference evidence="8 9" key="1">
    <citation type="submission" date="2021-03" db="EMBL/GenBank/DDBJ databases">
        <title>Sequencing the genomes of 1000 actinobacteria strains.</title>
        <authorList>
            <person name="Klenk H.-P."/>
        </authorList>
    </citation>
    <scope>NUCLEOTIDE SEQUENCE [LARGE SCALE GENOMIC DNA]</scope>
    <source>
        <strain evidence="8 9">DSM 20168</strain>
    </source>
</reference>
<dbReference type="PANTHER" id="PTHR24045">
    <property type="match status" value="1"/>
</dbReference>
<dbReference type="Pfam" id="PF17102">
    <property type="entry name" value="Stealth_CR3"/>
    <property type="match status" value="1"/>
</dbReference>
<accession>A0ABS4XSH0</accession>
<dbReference type="Pfam" id="PF11380">
    <property type="entry name" value="Stealth_CR2"/>
    <property type="match status" value="1"/>
</dbReference>
<keyword evidence="3" id="KW-0270">Exopolysaccharide synthesis</keyword>
<comment type="similarity">
    <text evidence="1">Belongs to the stealth family.</text>
</comment>
<protein>
    <submittedName>
        <fullName evidence="8">Glycosyltransferase involved in cell wall biosynthesis</fullName>
    </submittedName>
</protein>
<dbReference type="Pfam" id="PF17101">
    <property type="entry name" value="Stealth_CR1"/>
    <property type="match status" value="1"/>
</dbReference>
<evidence type="ECO:0000256" key="2">
    <source>
        <dbReference type="ARBA" id="ARBA00022679"/>
    </source>
</evidence>
<evidence type="ECO:0000313" key="9">
    <source>
        <dbReference type="Proteomes" id="UP001195422"/>
    </source>
</evidence>
<dbReference type="InterPro" id="IPR031358">
    <property type="entry name" value="Stealth_CR1"/>
</dbReference>
<dbReference type="PANTHER" id="PTHR24045:SF0">
    <property type="entry name" value="N-ACETYLGLUCOSAMINE-1-PHOSPHOTRANSFERASE SUBUNITS ALPHA_BETA"/>
    <property type="match status" value="1"/>
</dbReference>
<gene>
    <name evidence="8" type="ORF">JOF39_002537</name>
</gene>
<sequence length="907" mass="102432">MKISFLLTTGDSKAGTEHAIQSQIRSLVSRGHEISVFSLYRTDGSLSEAIGDVARVTYWLGENAHDLSGNFDVLASRELNQLPAMLIRREWDDQFSQLTELVAREELGKIRADVVVTTTPALAMLGSLFLPGNTVLVAQEHRASMQRGKGIEPLQAVAHDLDAIVSLNQENKEWIDENFQAQGFVSEIVPNSLDDIFRPQSTLDNKTVIAAGRFAPGKQFNHLIRAFAIFHADHPDWKLRLYGNGPQELALRELVGELNLQDAVAFTTDLGDLTMEWQNASIHAMTSRAEGQPLVILESAAAGVPTVAYDCPIGPRNIVTHGVDGLLVPLNDVQLFAESLATLADNSALRNGMGKRAILTASRYTPDLVVDRWIQLYSDLLERRAGTESRSETNRRHMRITATAEDPNLYDADKTKNFFEKDSPVPFEVSIVEPDDLSVGAVQTKNFDDAVRFLESGQIAHVNVPAYGYFRRSIAIRSDDREQLLLTLLKESLESLCVKPLRGNSVISSSDWHPGIEQLSAMQAETADVFRLFTPESDPLRRFTWGSAFGVDIEIWSYDEERSGWVPPRHNPGVDLLLDHDFDSNSQLFYSPLWDQIDFPIDVVYTWVDDSDPDWRSQKEAHSPASDDGGDLAAGAMRFRNRDELKYSVRSVRTFMPWVRNIYVVTADQRPAWLSQESEIQVISHREIFPDPSVLPVFNSHAIESCLHRIPGLAEHFLYFNDDTMLLRMQVPANYFHANGIAKFFLSPVKVDLRPQQDVEPHMWAAQNNRRVLQERFGKVITRAMLHTPHPHRRSTLQRIETDYSEIFKSVRAAKFRSETDISLLSSFAQYFGYFTGTYEPGSVRYAYCSLGDDFLRPRLSNLVATDRFDMITFGEAENANFSSAEVDEMLDQFFRARFPYPTIDEV</sequence>
<feature type="domain" description="Stealth protein CR3 conserved region 3" evidence="7">
    <location>
        <begin position="787"/>
        <end position="833"/>
    </location>
</feature>
<proteinExistence type="inferred from homology"/>
<evidence type="ECO:0000259" key="4">
    <source>
        <dbReference type="Pfam" id="PF00534"/>
    </source>
</evidence>
<evidence type="ECO:0000256" key="3">
    <source>
        <dbReference type="ARBA" id="ARBA00023169"/>
    </source>
</evidence>
<name>A0ABS4XSH0_GLUPR</name>
<evidence type="ECO:0000256" key="1">
    <source>
        <dbReference type="ARBA" id="ARBA00007583"/>
    </source>
</evidence>
<dbReference type="InterPro" id="IPR047141">
    <property type="entry name" value="Stealth"/>
</dbReference>
<evidence type="ECO:0000313" key="8">
    <source>
        <dbReference type="EMBL" id="MBP2399456.1"/>
    </source>
</evidence>
<dbReference type="InterPro" id="IPR021520">
    <property type="entry name" value="Stealth_CR2"/>
</dbReference>
<dbReference type="SUPFAM" id="SSF53756">
    <property type="entry name" value="UDP-Glycosyltransferase/glycogen phosphorylase"/>
    <property type="match status" value="1"/>
</dbReference>
<dbReference type="RefSeq" id="WP_188947836.1">
    <property type="nucleotide sequence ID" value="NZ_BMPH01000004.1"/>
</dbReference>
<keyword evidence="2" id="KW-0808">Transferase</keyword>
<dbReference type="Gene3D" id="3.40.50.2000">
    <property type="entry name" value="Glycogen Phosphorylase B"/>
    <property type="match status" value="2"/>
</dbReference>
<dbReference type="InterPro" id="IPR031357">
    <property type="entry name" value="Stealth_CR3"/>
</dbReference>
<feature type="domain" description="Stealth protein CR1 conserved region 1" evidence="6">
    <location>
        <begin position="599"/>
        <end position="621"/>
    </location>
</feature>
<dbReference type="Proteomes" id="UP001195422">
    <property type="component" value="Unassembled WGS sequence"/>
</dbReference>
<feature type="domain" description="Stealth protein CR2 conserved region 2" evidence="5">
    <location>
        <begin position="638"/>
        <end position="743"/>
    </location>
</feature>
<feature type="domain" description="Glycosyl transferase family 1" evidence="4">
    <location>
        <begin position="199"/>
        <end position="357"/>
    </location>
</feature>
<dbReference type="Pfam" id="PF00534">
    <property type="entry name" value="Glycos_transf_1"/>
    <property type="match status" value="1"/>
</dbReference>
<dbReference type="InterPro" id="IPR001296">
    <property type="entry name" value="Glyco_trans_1"/>
</dbReference>
<evidence type="ECO:0000259" key="5">
    <source>
        <dbReference type="Pfam" id="PF11380"/>
    </source>
</evidence>
<dbReference type="EMBL" id="JAGIOJ010000001">
    <property type="protein sequence ID" value="MBP2399456.1"/>
    <property type="molecule type" value="Genomic_DNA"/>
</dbReference>